<dbReference type="PROSITE" id="PS50404">
    <property type="entry name" value="GST_NTER"/>
    <property type="match status" value="1"/>
</dbReference>
<keyword evidence="3 8" id="KW-0808">Transferase</keyword>
<dbReference type="InterPro" id="IPR036282">
    <property type="entry name" value="Glutathione-S-Trfase_C_sf"/>
</dbReference>
<evidence type="ECO:0000256" key="5">
    <source>
        <dbReference type="RuleBase" id="RU003494"/>
    </source>
</evidence>
<dbReference type="InterPro" id="IPR040079">
    <property type="entry name" value="Glutathione_S-Trfase"/>
</dbReference>
<comment type="similarity">
    <text evidence="1 5">Belongs to the GST superfamily.</text>
</comment>
<dbReference type="Gene3D" id="1.20.1050.10">
    <property type="match status" value="1"/>
</dbReference>
<organism evidence="8">
    <name type="scientific">Cyberlindnera americana</name>
    <dbReference type="NCBI Taxonomy" id="36016"/>
    <lineage>
        <taxon>Eukaryota</taxon>
        <taxon>Fungi</taxon>
        <taxon>Dikarya</taxon>
        <taxon>Ascomycota</taxon>
        <taxon>Saccharomycotina</taxon>
        <taxon>Saccharomycetes</taxon>
        <taxon>Phaffomycetales</taxon>
        <taxon>Phaffomycetaceae</taxon>
        <taxon>Cyberlindnera</taxon>
    </lineage>
</organism>
<feature type="domain" description="GST C-terminal" evidence="7">
    <location>
        <begin position="95"/>
        <end position="239"/>
    </location>
</feature>
<dbReference type="InterPro" id="IPR010987">
    <property type="entry name" value="Glutathione-S-Trfase_C-like"/>
</dbReference>
<dbReference type="EMBL" id="MK890744">
    <property type="protein sequence ID" value="QFR37249.1"/>
    <property type="molecule type" value="Genomic_DNA"/>
</dbReference>
<evidence type="ECO:0000256" key="3">
    <source>
        <dbReference type="ARBA" id="ARBA00022679"/>
    </source>
</evidence>
<gene>
    <name evidence="8" type="ORF">g1774</name>
</gene>
<feature type="domain" description="GST N-terminal" evidence="6">
    <location>
        <begin position="3"/>
        <end position="89"/>
    </location>
</feature>
<protein>
    <recommendedName>
        <fullName evidence="2">glutathione transferase</fullName>
        <ecNumber evidence="2">2.5.1.18</ecNumber>
    </recommendedName>
</protein>
<dbReference type="AlphaFoldDB" id="A0A5P8N8W8"/>
<accession>A0A5P8N8W8</accession>
<dbReference type="GO" id="GO:0005737">
    <property type="term" value="C:cytoplasm"/>
    <property type="evidence" value="ECO:0007669"/>
    <property type="project" value="UniProtKB-ARBA"/>
</dbReference>
<evidence type="ECO:0000256" key="4">
    <source>
        <dbReference type="ARBA" id="ARBA00047960"/>
    </source>
</evidence>
<name>A0A5P8N8W8_9ASCO</name>
<dbReference type="Gene3D" id="3.40.30.10">
    <property type="entry name" value="Glutaredoxin"/>
    <property type="match status" value="1"/>
</dbReference>
<dbReference type="CDD" id="cd03046">
    <property type="entry name" value="GST_N_GTT1_like"/>
    <property type="match status" value="1"/>
</dbReference>
<dbReference type="SFLD" id="SFLDS00019">
    <property type="entry name" value="Glutathione_Transferase_(cytos"/>
    <property type="match status" value="1"/>
</dbReference>
<comment type="catalytic activity">
    <reaction evidence="4">
        <text>RX + glutathione = an S-substituted glutathione + a halide anion + H(+)</text>
        <dbReference type="Rhea" id="RHEA:16437"/>
        <dbReference type="ChEBI" id="CHEBI:15378"/>
        <dbReference type="ChEBI" id="CHEBI:16042"/>
        <dbReference type="ChEBI" id="CHEBI:17792"/>
        <dbReference type="ChEBI" id="CHEBI:57925"/>
        <dbReference type="ChEBI" id="CHEBI:90779"/>
        <dbReference type="EC" id="2.5.1.18"/>
    </reaction>
</comment>
<proteinExistence type="inferred from homology"/>
<evidence type="ECO:0000313" key="8">
    <source>
        <dbReference type="EMBL" id="QFR37249.1"/>
    </source>
</evidence>
<evidence type="ECO:0000256" key="2">
    <source>
        <dbReference type="ARBA" id="ARBA00012452"/>
    </source>
</evidence>
<dbReference type="PANTHER" id="PTHR44051">
    <property type="entry name" value="GLUTATHIONE S-TRANSFERASE-RELATED"/>
    <property type="match status" value="1"/>
</dbReference>
<dbReference type="EC" id="2.5.1.18" evidence="2"/>
<dbReference type="SUPFAM" id="SSF47616">
    <property type="entry name" value="GST C-terminal domain-like"/>
    <property type="match status" value="1"/>
</dbReference>
<evidence type="ECO:0000259" key="7">
    <source>
        <dbReference type="PROSITE" id="PS50405"/>
    </source>
</evidence>
<dbReference type="SUPFAM" id="SSF52833">
    <property type="entry name" value="Thioredoxin-like"/>
    <property type="match status" value="1"/>
</dbReference>
<dbReference type="SFLD" id="SFLDG00358">
    <property type="entry name" value="Main_(cytGST)"/>
    <property type="match status" value="1"/>
</dbReference>
<dbReference type="GO" id="GO:0004364">
    <property type="term" value="F:glutathione transferase activity"/>
    <property type="evidence" value="ECO:0007669"/>
    <property type="project" value="UniProtKB-EC"/>
</dbReference>
<dbReference type="InterPro" id="IPR004045">
    <property type="entry name" value="Glutathione_S-Trfase_N"/>
</dbReference>
<dbReference type="PANTHER" id="PTHR44051:SF9">
    <property type="entry name" value="GLUTATHIONE S-TRANSFERASE 1"/>
    <property type="match status" value="1"/>
</dbReference>
<dbReference type="Pfam" id="PF00043">
    <property type="entry name" value="GST_C"/>
    <property type="match status" value="1"/>
</dbReference>
<dbReference type="InterPro" id="IPR004046">
    <property type="entry name" value="GST_C"/>
</dbReference>
<dbReference type="Pfam" id="PF02798">
    <property type="entry name" value="GST_N"/>
    <property type="match status" value="1"/>
</dbReference>
<sequence length="245" mass="28031">MSPPKIIVHWLEASRAHRILWLLEELELEYTVKLYKRSDEKRAPEELKTLHPFGKSPLLELEFEDGKKTVLAESGHIINYLISKFDKTGKFKAANDKDSELIDYYLHMSEATLQPPISMLAVLAVGDAKAPFMIRSVVQKYNQHLRTAYNFLEITMVLDYLEDELKKTGGLYFVGGKLSAADIMLVYPVAQVCFMSDRLSEVVTKAKYPNLAKWSDYIIGLPAFQKSVKRVEEQGKGKYSIHKLK</sequence>
<dbReference type="PROSITE" id="PS50405">
    <property type="entry name" value="GST_CTER"/>
    <property type="match status" value="1"/>
</dbReference>
<reference evidence="8" key="1">
    <citation type="journal article" date="2019" name="Front. Microbiol.">
        <title>An Overview of Genes From Cyberlindnera americana, a Symbiont Yeast Isolated From the Gut of the Bark Beetle Dendroctonus rhizophagus (Curculionidae: Scolytinae), Involved in the Detoxification Process Using Genome and Transcriptome Data.</title>
        <authorList>
            <person name="Soto-Robles L.V."/>
            <person name="Torres-Banda V."/>
            <person name="Rivera-Orduna F.N."/>
            <person name="Curiel-Quesada E."/>
            <person name="Hidalgo-Lara M.E."/>
            <person name="Zuniga G."/>
        </authorList>
    </citation>
    <scope>NUCLEOTIDE SEQUENCE</scope>
    <source>
        <strain evidence="8">ChDrAdgY46</strain>
    </source>
</reference>
<dbReference type="InterPro" id="IPR036249">
    <property type="entry name" value="Thioredoxin-like_sf"/>
</dbReference>
<evidence type="ECO:0000259" key="6">
    <source>
        <dbReference type="PROSITE" id="PS50404"/>
    </source>
</evidence>
<dbReference type="GO" id="GO:0004602">
    <property type="term" value="F:glutathione peroxidase activity"/>
    <property type="evidence" value="ECO:0007669"/>
    <property type="project" value="UniProtKB-ARBA"/>
</dbReference>
<evidence type="ECO:0000256" key="1">
    <source>
        <dbReference type="ARBA" id="ARBA00007409"/>
    </source>
</evidence>
<dbReference type="FunFam" id="3.40.30.10:FF:000156">
    <property type="entry name" value="Glutathione S-transferase 1"/>
    <property type="match status" value="1"/>
</dbReference>